<dbReference type="EMBL" id="BQKY01000001">
    <property type="protein sequence ID" value="GJN87347.1"/>
    <property type="molecule type" value="Genomic_DNA"/>
</dbReference>
<dbReference type="FunFam" id="1.20.5.110:FF:000002">
    <property type="entry name" value="Vesicle transport through interaction with t-SNAREsB"/>
    <property type="match status" value="1"/>
</dbReference>
<dbReference type="InterPro" id="IPR011701">
    <property type="entry name" value="MFS"/>
</dbReference>
<dbReference type="GO" id="GO:0006886">
    <property type="term" value="P:intracellular protein transport"/>
    <property type="evidence" value="ECO:0007669"/>
    <property type="project" value="InterPro"/>
</dbReference>
<evidence type="ECO:0000256" key="6">
    <source>
        <dbReference type="ARBA" id="ARBA00022927"/>
    </source>
</evidence>
<dbReference type="Pfam" id="PF12352">
    <property type="entry name" value="V-SNARE_C"/>
    <property type="match status" value="1"/>
</dbReference>
<evidence type="ECO:0000256" key="5">
    <source>
        <dbReference type="ARBA" id="ARBA00022692"/>
    </source>
</evidence>
<evidence type="ECO:0000256" key="3">
    <source>
        <dbReference type="ARBA" id="ARBA00006108"/>
    </source>
</evidence>
<feature type="transmembrane region" description="Helical" evidence="11">
    <location>
        <begin position="565"/>
        <end position="584"/>
    </location>
</feature>
<sequence length="716" mass="79434">MDSSVFAEYETDLVQLLKGVEDKLKGEAVTLRGDQRKSLFRRIERELEEADEIIEQMELEAQTADVDKAELQGKLRTHKATLARHKQDLKSLAAGADRDDLLSVGGSSRADHTAIEMGRADSPSFSQAQAQRSQLLSASDKLADGQRRLEESQRLALETEDVGAGILRDLRGQRDVLEHTRDTLYEADGSIDRASGTLRKMVRRAYQQRAVTYAIIALLVLLMNDRTVSATALHFLLPLLVLAALSFVFFLHFAAKLALETVMGSFQGEYVDEKAVVEHVDNIAAASAQIDRKAEKRLLRKLDLIILPQVTLLFLLNFIDREYNIALMVFYIFYIIGEVPSNLVLKKVGSRWLSFLCMAFGAVTIGSAWVHNFGTFLGVRILLGIFEGGVIPGIAFLLTRFYTRQVSSISAKRMAMPRWPRLSELAFRVGVFLSLGPGLSGAFGGLLAAGFLNADFPGLRTWQKIFVCEGIITVGYGIISFFIIPTSPETVRWLTPEERALALRRLDIEHLGQTDEKTTVRGVFKALCNPFTWLCTLAYGFINVIVQGTSLFLPTIINGKTRRHGLCIALSSILSVVGYIMFLASDNPKVLYGASFLTFTGALPCGPFFLAWATANAGSPTARAVAAATVPAWGSWGSMVCTWLYLPKYRPRYIPGNSFNLAASLSAITLALCLMFYCIWENKQREAGKRDHRLEGLTEEQARALGHRHPSYRLMI</sequence>
<evidence type="ECO:0000256" key="9">
    <source>
        <dbReference type="ARBA" id="ARBA00023136"/>
    </source>
</evidence>
<feature type="transmembrane region" description="Helical" evidence="11">
    <location>
        <begin position="658"/>
        <end position="680"/>
    </location>
</feature>
<evidence type="ECO:0000256" key="1">
    <source>
        <dbReference type="ARBA" id="ARBA00004141"/>
    </source>
</evidence>
<dbReference type="SMART" id="SM00397">
    <property type="entry name" value="t_SNARE"/>
    <property type="match status" value="1"/>
</dbReference>
<evidence type="ECO:0000313" key="13">
    <source>
        <dbReference type="EMBL" id="GJN87347.1"/>
    </source>
</evidence>
<feature type="transmembrane region" description="Helical" evidence="11">
    <location>
        <begin position="325"/>
        <end position="345"/>
    </location>
</feature>
<keyword evidence="6" id="KW-0653">Protein transport</keyword>
<dbReference type="GO" id="GO:0016020">
    <property type="term" value="C:membrane"/>
    <property type="evidence" value="ECO:0007669"/>
    <property type="project" value="UniProtKB-SubCell"/>
</dbReference>
<organism evidence="13 14">
    <name type="scientific">Rhodotorula paludigena</name>
    <dbReference type="NCBI Taxonomy" id="86838"/>
    <lineage>
        <taxon>Eukaryota</taxon>
        <taxon>Fungi</taxon>
        <taxon>Dikarya</taxon>
        <taxon>Basidiomycota</taxon>
        <taxon>Pucciniomycotina</taxon>
        <taxon>Microbotryomycetes</taxon>
        <taxon>Sporidiobolales</taxon>
        <taxon>Sporidiobolaceae</taxon>
        <taxon>Rhodotorula</taxon>
    </lineage>
</organism>
<dbReference type="Gene3D" id="1.20.58.400">
    <property type="entry name" value="t-snare proteins"/>
    <property type="match status" value="1"/>
</dbReference>
<gene>
    <name evidence="13" type="ORF">Rhopal_000296-T1</name>
</gene>
<dbReference type="Pfam" id="PF07690">
    <property type="entry name" value="MFS_1"/>
    <property type="match status" value="1"/>
</dbReference>
<dbReference type="InterPro" id="IPR036259">
    <property type="entry name" value="MFS_trans_sf"/>
</dbReference>
<evidence type="ECO:0000256" key="11">
    <source>
        <dbReference type="SAM" id="Phobius"/>
    </source>
</evidence>
<dbReference type="SUPFAM" id="SSF58038">
    <property type="entry name" value="SNARE fusion complex"/>
    <property type="match status" value="1"/>
</dbReference>
<feature type="transmembrane region" description="Helical" evidence="11">
    <location>
        <begin position="206"/>
        <end position="223"/>
    </location>
</feature>
<proteinExistence type="inferred from homology"/>
<evidence type="ECO:0000256" key="4">
    <source>
        <dbReference type="ARBA" id="ARBA00022448"/>
    </source>
</evidence>
<evidence type="ECO:0000256" key="7">
    <source>
        <dbReference type="ARBA" id="ARBA00022989"/>
    </source>
</evidence>
<keyword evidence="9 11" id="KW-0472">Membrane</keyword>
<accession>A0AAV5GDD8</accession>
<dbReference type="InterPro" id="IPR010989">
    <property type="entry name" value="SNARE"/>
</dbReference>
<comment type="subcellular location">
    <subcellularLocation>
        <location evidence="1">Membrane</location>
        <topology evidence="1">Multi-pass membrane protein</topology>
    </subcellularLocation>
    <subcellularLocation>
        <location evidence="2">Membrane</location>
        <topology evidence="2">Single-pass type IV membrane protein</topology>
    </subcellularLocation>
</comment>
<evidence type="ECO:0000256" key="10">
    <source>
        <dbReference type="SAM" id="Coils"/>
    </source>
</evidence>
<dbReference type="Gene3D" id="1.20.1250.20">
    <property type="entry name" value="MFS general substrate transporter like domains"/>
    <property type="match status" value="1"/>
</dbReference>
<feature type="transmembrane region" description="Helical" evidence="11">
    <location>
        <begin position="235"/>
        <end position="255"/>
    </location>
</feature>
<dbReference type="AlphaFoldDB" id="A0AAV5GDD8"/>
<dbReference type="SUPFAM" id="SSF47661">
    <property type="entry name" value="t-snare proteins"/>
    <property type="match status" value="1"/>
</dbReference>
<feature type="transmembrane region" description="Helical" evidence="11">
    <location>
        <begin position="302"/>
        <end position="319"/>
    </location>
</feature>
<keyword evidence="14" id="KW-1185">Reference proteome</keyword>
<dbReference type="GO" id="GO:0005737">
    <property type="term" value="C:cytoplasm"/>
    <property type="evidence" value="ECO:0007669"/>
    <property type="project" value="UniProtKB-ARBA"/>
</dbReference>
<dbReference type="GO" id="GO:0022857">
    <property type="term" value="F:transmembrane transporter activity"/>
    <property type="evidence" value="ECO:0007669"/>
    <property type="project" value="InterPro"/>
</dbReference>
<keyword evidence="5 11" id="KW-0812">Transmembrane</keyword>
<dbReference type="Proteomes" id="UP001342314">
    <property type="component" value="Unassembled WGS sequence"/>
</dbReference>
<dbReference type="Gene3D" id="1.20.5.110">
    <property type="match status" value="1"/>
</dbReference>
<protein>
    <recommendedName>
        <fullName evidence="12">t-SNARE coiled-coil homology domain-containing protein</fullName>
    </recommendedName>
</protein>
<keyword evidence="8 10" id="KW-0175">Coiled coil</keyword>
<comment type="caution">
    <text evidence="13">The sequence shown here is derived from an EMBL/GenBank/DDBJ whole genome shotgun (WGS) entry which is preliminary data.</text>
</comment>
<dbReference type="PANTHER" id="PTHR43791:SF48">
    <property type="entry name" value="TRANSPORTER, PUTATIVE (AFU_ORTHOLOGUE AFUA_4G01000)-RELATED"/>
    <property type="match status" value="1"/>
</dbReference>
<feature type="domain" description="T-SNARE coiled-coil homology" evidence="12">
    <location>
        <begin position="134"/>
        <end position="201"/>
    </location>
</feature>
<evidence type="ECO:0000256" key="2">
    <source>
        <dbReference type="ARBA" id="ARBA00004211"/>
    </source>
</evidence>
<dbReference type="InterPro" id="IPR038407">
    <property type="entry name" value="v-SNARE_N_sf"/>
</dbReference>
<dbReference type="GO" id="GO:0016192">
    <property type="term" value="P:vesicle-mediated transport"/>
    <property type="evidence" value="ECO:0007669"/>
    <property type="project" value="InterPro"/>
</dbReference>
<evidence type="ECO:0000259" key="12">
    <source>
        <dbReference type="SMART" id="SM00397"/>
    </source>
</evidence>
<feature type="transmembrane region" description="Helical" evidence="11">
    <location>
        <begin position="466"/>
        <end position="484"/>
    </location>
</feature>
<feature type="transmembrane region" description="Helical" evidence="11">
    <location>
        <begin position="419"/>
        <end position="436"/>
    </location>
</feature>
<feature type="coiled-coil region" evidence="10">
    <location>
        <begin position="36"/>
        <end position="88"/>
    </location>
</feature>
<reference evidence="13 14" key="1">
    <citation type="submission" date="2021-12" db="EMBL/GenBank/DDBJ databases">
        <title>High titer production of polyol ester of fatty acids by Rhodotorula paludigena BS15 towards product separation-free biomass refinery.</title>
        <authorList>
            <person name="Mano J."/>
            <person name="Ono H."/>
            <person name="Tanaka T."/>
            <person name="Naito K."/>
            <person name="Sushida H."/>
            <person name="Ike M."/>
            <person name="Tokuyasu K."/>
            <person name="Kitaoka M."/>
        </authorList>
    </citation>
    <scope>NUCLEOTIDE SEQUENCE [LARGE SCALE GENOMIC DNA]</scope>
    <source>
        <strain evidence="13 14">BS15</strain>
    </source>
</reference>
<evidence type="ECO:0000256" key="8">
    <source>
        <dbReference type="ARBA" id="ARBA00023054"/>
    </source>
</evidence>
<comment type="similarity">
    <text evidence="3">Belongs to the VTI1 family.</text>
</comment>
<dbReference type="SUPFAM" id="SSF103473">
    <property type="entry name" value="MFS general substrate transporter"/>
    <property type="match status" value="1"/>
</dbReference>
<dbReference type="PANTHER" id="PTHR43791">
    <property type="entry name" value="PERMEASE-RELATED"/>
    <property type="match status" value="1"/>
</dbReference>
<dbReference type="InterPro" id="IPR007705">
    <property type="entry name" value="Vesicle_trsprt_v-SNARE_N"/>
</dbReference>
<name>A0AAV5GDD8_9BASI</name>
<dbReference type="Pfam" id="PF05008">
    <property type="entry name" value="V-SNARE"/>
    <property type="match status" value="1"/>
</dbReference>
<keyword evidence="4" id="KW-0813">Transport</keyword>
<keyword evidence="7 11" id="KW-1133">Transmembrane helix</keyword>
<dbReference type="InterPro" id="IPR000727">
    <property type="entry name" value="T_SNARE_dom"/>
</dbReference>
<feature type="transmembrane region" description="Helical" evidence="11">
    <location>
        <begin position="377"/>
        <end position="398"/>
    </location>
</feature>
<evidence type="ECO:0000313" key="14">
    <source>
        <dbReference type="Proteomes" id="UP001342314"/>
    </source>
</evidence>
<feature type="transmembrane region" description="Helical" evidence="11">
    <location>
        <begin position="352"/>
        <end position="371"/>
    </location>
</feature>
<feature type="transmembrane region" description="Helical" evidence="11">
    <location>
        <begin position="624"/>
        <end position="646"/>
    </location>
</feature>
<dbReference type="CDD" id="cd15862">
    <property type="entry name" value="SNARE_Vti1"/>
    <property type="match status" value="1"/>
</dbReference>
<feature type="transmembrane region" description="Helical" evidence="11">
    <location>
        <begin position="590"/>
        <end position="612"/>
    </location>
</feature>